<name>A0AAD7T706_9TELE</name>
<evidence type="ECO:0000313" key="2">
    <source>
        <dbReference type="EMBL" id="KAJ8415520.1"/>
    </source>
</evidence>
<protein>
    <submittedName>
        <fullName evidence="2">Uncharacterized protein</fullName>
    </submittedName>
</protein>
<sequence>MRIVLQIRRGIARGVGLGAQLQHTFQPRLRLAGMRHRLLRSPRGRVKAEPKQSEPAGSVSTRSKGLADLLTSIDWQQ</sequence>
<organism evidence="2 3">
    <name type="scientific">Aldrovandia affinis</name>
    <dbReference type="NCBI Taxonomy" id="143900"/>
    <lineage>
        <taxon>Eukaryota</taxon>
        <taxon>Metazoa</taxon>
        <taxon>Chordata</taxon>
        <taxon>Craniata</taxon>
        <taxon>Vertebrata</taxon>
        <taxon>Euteleostomi</taxon>
        <taxon>Actinopterygii</taxon>
        <taxon>Neopterygii</taxon>
        <taxon>Teleostei</taxon>
        <taxon>Notacanthiformes</taxon>
        <taxon>Halosauridae</taxon>
        <taxon>Aldrovandia</taxon>
    </lineage>
</organism>
<proteinExistence type="predicted"/>
<evidence type="ECO:0000313" key="3">
    <source>
        <dbReference type="Proteomes" id="UP001221898"/>
    </source>
</evidence>
<dbReference type="AlphaFoldDB" id="A0AAD7T706"/>
<dbReference type="EMBL" id="JAINUG010000009">
    <property type="protein sequence ID" value="KAJ8415520.1"/>
    <property type="molecule type" value="Genomic_DNA"/>
</dbReference>
<evidence type="ECO:0000256" key="1">
    <source>
        <dbReference type="SAM" id="MobiDB-lite"/>
    </source>
</evidence>
<reference evidence="2" key="1">
    <citation type="journal article" date="2023" name="Science">
        <title>Genome structures resolve the early diversification of teleost fishes.</title>
        <authorList>
            <person name="Parey E."/>
            <person name="Louis A."/>
            <person name="Montfort J."/>
            <person name="Bouchez O."/>
            <person name="Roques C."/>
            <person name="Iampietro C."/>
            <person name="Lluch J."/>
            <person name="Castinel A."/>
            <person name="Donnadieu C."/>
            <person name="Desvignes T."/>
            <person name="Floi Bucao C."/>
            <person name="Jouanno E."/>
            <person name="Wen M."/>
            <person name="Mejri S."/>
            <person name="Dirks R."/>
            <person name="Jansen H."/>
            <person name="Henkel C."/>
            <person name="Chen W.J."/>
            <person name="Zahm M."/>
            <person name="Cabau C."/>
            <person name="Klopp C."/>
            <person name="Thompson A.W."/>
            <person name="Robinson-Rechavi M."/>
            <person name="Braasch I."/>
            <person name="Lecointre G."/>
            <person name="Bobe J."/>
            <person name="Postlethwait J.H."/>
            <person name="Berthelot C."/>
            <person name="Roest Crollius H."/>
            <person name="Guiguen Y."/>
        </authorList>
    </citation>
    <scope>NUCLEOTIDE SEQUENCE</scope>
    <source>
        <strain evidence="2">NC1722</strain>
    </source>
</reference>
<feature type="region of interest" description="Disordered" evidence="1">
    <location>
        <begin position="40"/>
        <end position="63"/>
    </location>
</feature>
<comment type="caution">
    <text evidence="2">The sequence shown here is derived from an EMBL/GenBank/DDBJ whole genome shotgun (WGS) entry which is preliminary data.</text>
</comment>
<gene>
    <name evidence="2" type="ORF">AAFF_G00425000</name>
</gene>
<accession>A0AAD7T706</accession>
<dbReference type="Proteomes" id="UP001221898">
    <property type="component" value="Unassembled WGS sequence"/>
</dbReference>
<keyword evidence="3" id="KW-1185">Reference proteome</keyword>